<comment type="caution">
    <text evidence="4">The sequence shown here is derived from an EMBL/GenBank/DDBJ whole genome shotgun (WGS) entry which is preliminary data.</text>
</comment>
<organism evidence="4 5">
    <name type="scientific">Flavobacterium luteum</name>
    <dbReference type="NCBI Taxonomy" id="2026654"/>
    <lineage>
        <taxon>Bacteria</taxon>
        <taxon>Pseudomonadati</taxon>
        <taxon>Bacteroidota</taxon>
        <taxon>Flavobacteriia</taxon>
        <taxon>Flavobacteriales</taxon>
        <taxon>Flavobacteriaceae</taxon>
        <taxon>Flavobacterium</taxon>
    </lineage>
</organism>
<dbReference type="SMART" id="SM00089">
    <property type="entry name" value="PKD"/>
    <property type="match status" value="4"/>
</dbReference>
<sequence length="2073" mass="217612">MKKFYKIIILFIVLLLNTVAIAKSTFDSKYGCKKEQKSVGFKKVVAPSATIKGTTTVCQNATTKPEITFTGSGGTAPYTFVYKINGGADVIVTTTTGNTVTVNQVTNAAGVFNYTLVSVKDKTNTTQTVSGTATITISAPPVATFTTPNNNNAAPICSSTPIQFSANQVQSGSNISYAWNFGDNSAVSTVNSALTTHTFESTGTGNQTYNVDLTVTNKVTGCSATVNNQAIVVKKSPDASLDIISTDGATEFDQSKNLFINCNATTASPNFLFKAVNASTTTNTNSSYSINWGDLTPIENLASNFTSASHNYTKLGFFNITVTSTNATTSCSTPKIYKFFNGNSPIGNLDSPGNANSCVPYSYTWNVDPGTFNNPPGTSYIFSVNDDSTPQTFTQENLPPTITHQFNKTSCGIGLPGNKFTVFFVITNPCDSNAPTTLVSSTQKPIAKYTISPSSTSTTYCINKTLTFKNESEGYYGTSCNTNYNKTWTITPATGWTISSGTLTSENVSITFNVAGSYDIKLAILQPGGDITNTCTNDEIIKTICIEPALTTPTITLSPNNASNCVPLTVNASTPNVISNCTTPLDYLWTVTHTSLDCDVLASDPTYLNSTTSASQNPVFNFTTPGEYEISLKITNSCGEVQSAIQKITVKKPPKVTVAPIANLCGGSAGSTIINPTATIQNCGFTNAELVYNWSFSGGTPATSNAVAPQVTYTTGGSKTVSLFISVVGGCANSVTSTETFGIGTAPTLGALSPATQTICSGASTVALPLTAQTGTTFSWDATTIPSDVTVNPSSGNANSIPALTITNASNTAKTVTLTITSTLNGCPSTNTYDIIVNPGPTLTQPIGSTICSGGTITPLSVTVTPSPAAGTATYKWYSNAIGDTTVGTSTLVNTSTVDGNYTPPATVGTIYYFCEITFSSSGSCPSILSNAVAITVNPGATINPQPLQSQSICLGATIATPLISDYTGGTGTASYKWYKNTTDSTIGGTEINGATASSYTPPVFNAPEIAYYYVTITFTGNGCGPISSDPAEIKVFADPVINSILPATQSLCSGVAPTNLTVTATGESTLGSLSYQWFSNTANSNSDGNSISLFGETNATFTPPTTNEGTLYYYCVVSQNGLGCETTSNTVSVTINLAATITQQPQSSTLCLGDTPTLLKVAFINGVGTPQYQWYSNSTNTIAGSQSIASATSPTFAPPDALVGTTFYYCKITLPTGGCSELNSDFAEVTIYQNPVIANKTEIICSGNTFTTVPLNSGSEIVPIGTTYTWSNPVISMSGAITGASDQNVAQTEISQTLVNATANPATVTYTVTPIVGVCSGTPFTVTVTVNPAISNPVTVTNSRCFGKNNGAIQTNITGGIPFSSGVPYQISWTGPNSFAATNPTISNLAPGTYELKVTDAGGCPFLETYSITEPDAITITTDVEKDITCFMDADGKIEITVAGGTLNYTYTWTKDGNPFSVLEDITNLSPGAYSIAVSDANTCGPTTATFTITEPPILAVNLTSKTDVLCFGDSTGTITITTTGGTPLEITTGVFDYTYDWKGPNGFTSANQNLIGIAAGTYDLVVTDKSGCTKTLSVLITQSTEIIINATTTTIKCFGDNNASITVTLSGGNPPYEVSWSNFAKGLFLDNLSGGDYEITVKDSKNCIKKSTINIPEPVVFQIAPIANNVSCFGAKDGSIKLNFVGGVAPISFAWADNATAGTDRNNLGPGTYTVNISDGKPCFITQTFIILEPQELVLTANVVQAFDCDDANSGSINLLVAGGSAPFSFSWSNGATTEDLTNIPAGNYLVKVTDANGCAKTAQYVINRQPPIAIAVNTKTDADCDARTIKQRFIAAVSGGIPPYKLVWSSGTISGTNNEIMETTTNGTIQLTVTDSYGCDANYTFAVDTPELGTVSFNASSYAFSTFGFYSVVDPIQFTSMATGDYETIAWNFGDGTASTEENPTHVYAKTGNYIVTETVTYPFGCVYVHTIALLVEKGYVLEVPQAFTPNNDTLNDTMRPVFSGLKKVRMDIYDTWGSLLYSEEGQTLKGWDGKIKGVQAENGNYFCKVQSETFYNLSLETAQPFTLIK</sequence>
<evidence type="ECO:0000259" key="3">
    <source>
        <dbReference type="PROSITE" id="PS50835"/>
    </source>
</evidence>
<dbReference type="PROSITE" id="PS50093">
    <property type="entry name" value="PKD"/>
    <property type="match status" value="3"/>
</dbReference>
<protein>
    <submittedName>
        <fullName evidence="4">PKD domain-containing protein</fullName>
    </submittedName>
</protein>
<dbReference type="EMBL" id="WAEM01000010">
    <property type="protein sequence ID" value="KAB1154101.1"/>
    <property type="molecule type" value="Genomic_DNA"/>
</dbReference>
<dbReference type="Gene3D" id="2.60.40.10">
    <property type="entry name" value="Immunoglobulins"/>
    <property type="match status" value="8"/>
</dbReference>
<dbReference type="InterPro" id="IPR025667">
    <property type="entry name" value="SprB_repeat"/>
</dbReference>
<dbReference type="InterPro" id="IPR022409">
    <property type="entry name" value="PKD/Chitinase_dom"/>
</dbReference>
<gene>
    <name evidence="4" type="ORF">F6464_13435</name>
</gene>
<keyword evidence="1" id="KW-0732">Signal</keyword>
<proteinExistence type="predicted"/>
<dbReference type="InterPro" id="IPR007110">
    <property type="entry name" value="Ig-like_dom"/>
</dbReference>
<dbReference type="OrthoDB" id="7794186at2"/>
<dbReference type="Pfam" id="PF19406">
    <property type="entry name" value="PKD_5"/>
    <property type="match status" value="2"/>
</dbReference>
<dbReference type="InterPro" id="IPR026341">
    <property type="entry name" value="T9SS_type_B"/>
</dbReference>
<feature type="domain" description="Ig-like" evidence="3">
    <location>
        <begin position="1040"/>
        <end position="1133"/>
    </location>
</feature>
<evidence type="ECO:0000259" key="2">
    <source>
        <dbReference type="PROSITE" id="PS50093"/>
    </source>
</evidence>
<reference evidence="4 5" key="1">
    <citation type="submission" date="2019-09" db="EMBL/GenBank/DDBJ databases">
        <title>Flavobacterium sp. nov., isolated from glacier ice.</title>
        <authorList>
            <person name="Liu Q."/>
        </authorList>
    </citation>
    <scope>NUCLEOTIDE SEQUENCE [LARGE SCALE GENOMIC DNA]</scope>
    <source>
        <strain evidence="4 5">NBRC 112527</strain>
    </source>
</reference>
<keyword evidence="5" id="KW-1185">Reference proteome</keyword>
<dbReference type="InterPro" id="IPR013783">
    <property type="entry name" value="Ig-like_fold"/>
</dbReference>
<evidence type="ECO:0000256" key="1">
    <source>
        <dbReference type="SAM" id="SignalP"/>
    </source>
</evidence>
<feature type="domain" description="PKD" evidence="2">
    <location>
        <begin position="686"/>
        <end position="738"/>
    </location>
</feature>
<dbReference type="InterPro" id="IPR045828">
    <property type="entry name" value="PKD_Bacteroidetes"/>
</dbReference>
<accession>A0A7J5A950</accession>
<dbReference type="InterPro" id="IPR035986">
    <property type="entry name" value="PKD_dom_sf"/>
</dbReference>
<feature type="domain" description="PKD" evidence="2">
    <location>
        <begin position="147"/>
        <end position="204"/>
    </location>
</feature>
<feature type="domain" description="PKD" evidence="2">
    <location>
        <begin position="1919"/>
        <end position="1968"/>
    </location>
</feature>
<dbReference type="Pfam" id="PF13573">
    <property type="entry name" value="SprB"/>
    <property type="match status" value="6"/>
</dbReference>
<dbReference type="SUPFAM" id="SSF49299">
    <property type="entry name" value="PKD domain"/>
    <property type="match status" value="4"/>
</dbReference>
<evidence type="ECO:0000313" key="4">
    <source>
        <dbReference type="EMBL" id="KAB1154101.1"/>
    </source>
</evidence>
<dbReference type="Pfam" id="PF13585">
    <property type="entry name" value="CHU_C"/>
    <property type="match status" value="1"/>
</dbReference>
<dbReference type="RefSeq" id="WP_151108470.1">
    <property type="nucleotide sequence ID" value="NZ_WAEM01000010.1"/>
</dbReference>
<dbReference type="CDD" id="cd00146">
    <property type="entry name" value="PKD"/>
    <property type="match status" value="2"/>
</dbReference>
<dbReference type="NCBIfam" id="TIGR04131">
    <property type="entry name" value="Bac_Flav_CTERM"/>
    <property type="match status" value="1"/>
</dbReference>
<dbReference type="Gene3D" id="2.60.40.740">
    <property type="match status" value="1"/>
</dbReference>
<feature type="signal peptide" evidence="1">
    <location>
        <begin position="1"/>
        <end position="22"/>
    </location>
</feature>
<name>A0A7J5A950_9FLAO</name>
<evidence type="ECO:0000313" key="5">
    <source>
        <dbReference type="Proteomes" id="UP000490922"/>
    </source>
</evidence>
<dbReference type="Proteomes" id="UP000490922">
    <property type="component" value="Unassembled WGS sequence"/>
</dbReference>
<dbReference type="Gene3D" id="2.60.40.2700">
    <property type="match status" value="1"/>
</dbReference>
<dbReference type="Pfam" id="PF18911">
    <property type="entry name" value="PKD_4"/>
    <property type="match status" value="2"/>
</dbReference>
<dbReference type="PROSITE" id="PS50835">
    <property type="entry name" value="IG_LIKE"/>
    <property type="match status" value="1"/>
</dbReference>
<feature type="chain" id="PRO_5029502392" evidence="1">
    <location>
        <begin position="23"/>
        <end position="2073"/>
    </location>
</feature>
<dbReference type="InterPro" id="IPR000601">
    <property type="entry name" value="PKD_dom"/>
</dbReference>